<sequence length="156" mass="18524">MDRDKLWTVEAAAERLGVTPRTLHYYEEMGLIPEVRRTPGGHRLYDEETIERMEHILRLKDALGYSLQEIRSILATEDQLKAYRERIASGHEPECNLHMLTESVRLLEDVVRHIDEKMARLAAMRERYVDRLTRIRDRLQREQSALQAAQEDEERR</sequence>
<dbReference type="PROSITE" id="PS50937">
    <property type="entry name" value="HTH_MERR_2"/>
    <property type="match status" value="1"/>
</dbReference>
<feature type="coiled-coil region" evidence="2">
    <location>
        <begin position="129"/>
        <end position="156"/>
    </location>
</feature>
<accession>F8IHT0</accession>
<dbReference type="GO" id="GO:0003700">
    <property type="term" value="F:DNA-binding transcription factor activity"/>
    <property type="evidence" value="ECO:0007669"/>
    <property type="project" value="InterPro"/>
</dbReference>
<reference evidence="4 5" key="1">
    <citation type="journal article" date="2011" name="J. Bacteriol.">
        <title>Complete Genome Sequence of Alicyclobacillus acidocaldarius Strain Tc-4-1.</title>
        <authorList>
            <person name="Chen Y."/>
            <person name="He Y."/>
            <person name="Zhang B."/>
            <person name="Yang J."/>
            <person name="Li W."/>
            <person name="Dong Z."/>
            <person name="Hu S."/>
        </authorList>
    </citation>
    <scope>NUCLEOTIDE SEQUENCE [LARGE SCALE GENOMIC DNA]</scope>
    <source>
        <strain evidence="4 5">Tc-4-1</strain>
    </source>
</reference>
<evidence type="ECO:0000313" key="5">
    <source>
        <dbReference type="Proteomes" id="UP000000292"/>
    </source>
</evidence>
<dbReference type="InterPro" id="IPR047057">
    <property type="entry name" value="MerR_fam"/>
</dbReference>
<keyword evidence="2" id="KW-0175">Coiled coil</keyword>
<dbReference type="Proteomes" id="UP000000292">
    <property type="component" value="Chromosome"/>
</dbReference>
<name>F8IHT0_ALIAT</name>
<dbReference type="SUPFAM" id="SSF46955">
    <property type="entry name" value="Putative DNA-binding domain"/>
    <property type="match status" value="1"/>
</dbReference>
<dbReference type="KEGG" id="aad:TC41_0068"/>
<dbReference type="SMART" id="SM00422">
    <property type="entry name" value="HTH_MERR"/>
    <property type="match status" value="1"/>
</dbReference>
<dbReference type="EMBL" id="CP002902">
    <property type="protein sequence ID" value="AEJ42047.1"/>
    <property type="molecule type" value="Genomic_DNA"/>
</dbReference>
<dbReference type="InterPro" id="IPR009061">
    <property type="entry name" value="DNA-bd_dom_put_sf"/>
</dbReference>
<dbReference type="AlphaFoldDB" id="F8IHT0"/>
<dbReference type="HOGENOM" id="CLU_060077_2_1_9"/>
<dbReference type="PANTHER" id="PTHR30204:SF90">
    <property type="entry name" value="HTH-TYPE TRANSCRIPTIONAL ACTIVATOR MTA"/>
    <property type="match status" value="1"/>
</dbReference>
<organism evidence="4 5">
    <name type="scientific">Alicyclobacillus acidocaldarius (strain Tc-4-1)</name>
    <name type="common">Bacillus acidocaldarius</name>
    <dbReference type="NCBI Taxonomy" id="1048834"/>
    <lineage>
        <taxon>Bacteria</taxon>
        <taxon>Bacillati</taxon>
        <taxon>Bacillota</taxon>
        <taxon>Bacilli</taxon>
        <taxon>Bacillales</taxon>
        <taxon>Alicyclobacillaceae</taxon>
        <taxon>Alicyclobacillus</taxon>
    </lineage>
</organism>
<protein>
    <submittedName>
        <fullName evidence="4">Transcriptional regulator, MerR family</fullName>
    </submittedName>
</protein>
<keyword evidence="1" id="KW-0238">DNA-binding</keyword>
<proteinExistence type="predicted"/>
<dbReference type="Pfam" id="PF13411">
    <property type="entry name" value="MerR_1"/>
    <property type="match status" value="1"/>
</dbReference>
<dbReference type="eggNOG" id="COG0789">
    <property type="taxonomic scope" value="Bacteria"/>
</dbReference>
<dbReference type="Gene3D" id="1.10.1660.10">
    <property type="match status" value="1"/>
</dbReference>
<evidence type="ECO:0000256" key="1">
    <source>
        <dbReference type="ARBA" id="ARBA00023125"/>
    </source>
</evidence>
<evidence type="ECO:0000256" key="2">
    <source>
        <dbReference type="SAM" id="Coils"/>
    </source>
</evidence>
<dbReference type="RefSeq" id="WP_014462965.1">
    <property type="nucleotide sequence ID" value="NC_017167.1"/>
</dbReference>
<gene>
    <name evidence="4" type="ordered locus">TC41_0068</name>
</gene>
<dbReference type="OrthoDB" id="9814833at2"/>
<evidence type="ECO:0000259" key="3">
    <source>
        <dbReference type="PROSITE" id="PS50937"/>
    </source>
</evidence>
<dbReference type="PANTHER" id="PTHR30204">
    <property type="entry name" value="REDOX-CYCLING DRUG-SENSING TRANSCRIPTIONAL ACTIVATOR SOXR"/>
    <property type="match status" value="1"/>
</dbReference>
<dbReference type="PATRIC" id="fig|1048834.4.peg.60"/>
<reference evidence="5" key="2">
    <citation type="submission" date="2011-06" db="EMBL/GenBank/DDBJ databases">
        <title>The complete genome sequence of Alicyclobacillus acidocaldarius sp. Tc-4-1.</title>
        <authorList>
            <person name="Chen Y."/>
            <person name="He Y."/>
            <person name="Dong Z."/>
            <person name="Hu S."/>
        </authorList>
    </citation>
    <scope>NUCLEOTIDE SEQUENCE [LARGE SCALE GENOMIC DNA]</scope>
    <source>
        <strain evidence="5">Tc-4-1</strain>
    </source>
</reference>
<dbReference type="GO" id="GO:0003677">
    <property type="term" value="F:DNA binding"/>
    <property type="evidence" value="ECO:0007669"/>
    <property type="project" value="UniProtKB-KW"/>
</dbReference>
<dbReference type="InterPro" id="IPR000551">
    <property type="entry name" value="MerR-type_HTH_dom"/>
</dbReference>
<dbReference type="STRING" id="1048834.TC41_0068"/>
<feature type="domain" description="HTH merR-type" evidence="3">
    <location>
        <begin position="6"/>
        <end position="76"/>
    </location>
</feature>
<evidence type="ECO:0000313" key="4">
    <source>
        <dbReference type="EMBL" id="AEJ42047.1"/>
    </source>
</evidence>